<organism evidence="1 2">
    <name type="scientific">Pseudomonas nitroreducens</name>
    <dbReference type="NCBI Taxonomy" id="46680"/>
    <lineage>
        <taxon>Bacteria</taxon>
        <taxon>Pseudomonadati</taxon>
        <taxon>Pseudomonadota</taxon>
        <taxon>Gammaproteobacteria</taxon>
        <taxon>Pseudomonadales</taxon>
        <taxon>Pseudomonadaceae</taxon>
        <taxon>Pseudomonas</taxon>
    </lineage>
</organism>
<accession>A0A7W7KQG5</accession>
<gene>
    <name evidence="1" type="ORF">HNP46_005698</name>
</gene>
<sequence length="394" mass="44038">MIRIEPLQALIDSARPALAELAGVKTPVPVDSMYPLRQVLKAIDEACDNADREVAAAAIAARDKIQYDFGEHPACLQAILLETRLTDRSLISIQDVIGPRRDVLDLFLDRAIPVFQAEEAHWGSTSLLSTVHEKTCYLTDAGKTPEEDTDMSPQVARVLDAYLQVAETHWKAIVQVIRFCEQRVISEINTYKDRVPAPYEALIDWLKQNQDKIVDILLSANSEFREKTGTMSLAQLGVEKLTQALLLQERIGEPKKLVAAAKHFEKAQLLPYFDNLIRQEAAEDATSSACITALVAFELIGIKSLEQDWFPHFNPVPGEDLTDAVSAIIKGMSVARQHGWEHTPETDARLLALVNSLSPEVRQASIQLIRRELREVCQGEDWFDTQSMADAFDL</sequence>
<evidence type="ECO:0000313" key="1">
    <source>
        <dbReference type="EMBL" id="MBB4866791.1"/>
    </source>
</evidence>
<dbReference type="RefSeq" id="WP_184595625.1">
    <property type="nucleotide sequence ID" value="NZ_JACHLI010000032.1"/>
</dbReference>
<comment type="caution">
    <text evidence="1">The sequence shown here is derived from an EMBL/GenBank/DDBJ whole genome shotgun (WGS) entry which is preliminary data.</text>
</comment>
<evidence type="ECO:0000313" key="2">
    <source>
        <dbReference type="Proteomes" id="UP000566995"/>
    </source>
</evidence>
<reference evidence="1 2" key="1">
    <citation type="submission" date="2020-08" db="EMBL/GenBank/DDBJ databases">
        <title>Functional genomics of gut bacteria from endangered species of beetles.</title>
        <authorList>
            <person name="Carlos-Shanley C."/>
        </authorList>
    </citation>
    <scope>NUCLEOTIDE SEQUENCE [LARGE SCALE GENOMIC DNA]</scope>
    <source>
        <strain evidence="1 2">S00179</strain>
    </source>
</reference>
<protein>
    <submittedName>
        <fullName evidence="1">Uncharacterized protein</fullName>
    </submittedName>
</protein>
<proteinExistence type="predicted"/>
<dbReference type="Proteomes" id="UP000566995">
    <property type="component" value="Unassembled WGS sequence"/>
</dbReference>
<dbReference type="EMBL" id="JACHLI010000032">
    <property type="protein sequence ID" value="MBB4866791.1"/>
    <property type="molecule type" value="Genomic_DNA"/>
</dbReference>
<dbReference type="AlphaFoldDB" id="A0A7W7KQG5"/>
<name>A0A7W7KQG5_PSENT</name>